<feature type="transmembrane region" description="Helical" evidence="7">
    <location>
        <begin position="309"/>
        <end position="335"/>
    </location>
</feature>
<dbReference type="SUPFAM" id="SSF103473">
    <property type="entry name" value="MFS general substrate transporter"/>
    <property type="match status" value="1"/>
</dbReference>
<dbReference type="Gene3D" id="1.20.1250.20">
    <property type="entry name" value="MFS general substrate transporter like domains"/>
    <property type="match status" value="2"/>
</dbReference>
<dbReference type="RefSeq" id="WP_262568612.1">
    <property type="nucleotide sequence ID" value="NZ_JAPFCC010000001.1"/>
</dbReference>
<feature type="transmembrane region" description="Helical" evidence="7">
    <location>
        <begin position="167"/>
        <end position="189"/>
    </location>
</feature>
<dbReference type="PANTHER" id="PTHR43414:SF1">
    <property type="entry name" value="PEPTIDE PERMEASE"/>
    <property type="match status" value="1"/>
</dbReference>
<evidence type="ECO:0000256" key="1">
    <source>
        <dbReference type="ARBA" id="ARBA00004651"/>
    </source>
</evidence>
<evidence type="ECO:0000256" key="5">
    <source>
        <dbReference type="ARBA" id="ARBA00022989"/>
    </source>
</evidence>
<name>A0ABT3MRE4_9GAMM</name>
<dbReference type="Pfam" id="PF07690">
    <property type="entry name" value="MFS_1"/>
    <property type="match status" value="1"/>
</dbReference>
<keyword evidence="6 7" id="KW-0472">Membrane</keyword>
<feature type="domain" description="Major facilitator superfamily (MFS) profile" evidence="8">
    <location>
        <begin position="10"/>
        <end position="400"/>
    </location>
</feature>
<comment type="subcellular location">
    <subcellularLocation>
        <location evidence="1">Cell membrane</location>
        <topology evidence="1">Multi-pass membrane protein</topology>
    </subcellularLocation>
</comment>
<dbReference type="EMBL" id="JAPFCC010000001">
    <property type="protein sequence ID" value="MCW7551936.1"/>
    <property type="molecule type" value="Genomic_DNA"/>
</dbReference>
<feature type="transmembrane region" description="Helical" evidence="7">
    <location>
        <begin position="356"/>
        <end position="374"/>
    </location>
</feature>
<evidence type="ECO:0000256" key="7">
    <source>
        <dbReference type="SAM" id="Phobius"/>
    </source>
</evidence>
<comment type="caution">
    <text evidence="9">The sequence shown here is derived from an EMBL/GenBank/DDBJ whole genome shotgun (WGS) entry which is preliminary data.</text>
</comment>
<keyword evidence="10" id="KW-1185">Reference proteome</keyword>
<reference evidence="9 10" key="1">
    <citation type="submission" date="2022-10" db="EMBL/GenBank/DDBJ databases">
        <title>High-quality genome sequences of two octocoral-associated bacteria, Endozoicomonas euniceicola EF212 and Endozoicomonas gorgoniicola PS125.</title>
        <authorList>
            <person name="Chiou Y.-J."/>
            <person name="Chen Y.-H."/>
        </authorList>
    </citation>
    <scope>NUCLEOTIDE SEQUENCE [LARGE SCALE GENOMIC DNA]</scope>
    <source>
        <strain evidence="9 10">PS125</strain>
    </source>
</reference>
<dbReference type="PROSITE" id="PS50850">
    <property type="entry name" value="MFS"/>
    <property type="match status" value="1"/>
</dbReference>
<feature type="transmembrane region" description="Helical" evidence="7">
    <location>
        <begin position="251"/>
        <end position="272"/>
    </location>
</feature>
<keyword evidence="5 7" id="KW-1133">Transmembrane helix</keyword>
<feature type="transmembrane region" description="Helical" evidence="7">
    <location>
        <begin position="209"/>
        <end position="231"/>
    </location>
</feature>
<feature type="transmembrane region" description="Helical" evidence="7">
    <location>
        <begin position="380"/>
        <end position="399"/>
    </location>
</feature>
<evidence type="ECO:0000313" key="10">
    <source>
        <dbReference type="Proteomes" id="UP001209854"/>
    </source>
</evidence>
<feature type="transmembrane region" description="Helical" evidence="7">
    <location>
        <begin position="48"/>
        <end position="70"/>
    </location>
</feature>
<sequence>MTFKLSINSQIRLVLFGEFLVITCISMTDPYWPLILKLYLPEHSHSSLVLWSTVIYLAPFVASVLAIPFWGYMGSFLGYKKMIIRCTVALAIVQTLLIFTDHIVEIFVLRLVQGAFTGYTAVAQAFLVSKKPDGEHSFLIGKVQSMMATGTILGPVFGGFISHYFNYYLIFTIASVTLFLLTVACVFFLSESPLINKGKDKAKLKFSVFLKLLTPFNSYCYLLVVSTKILRRMSASFFALYVIDQLSGNNLQTGTLYAAMAAMVFLVAPIWGKVEDRHNKNVRYLICGLVIALFSAAAAQVIYGFAQNFASAVCASVLWGCALGVTNTLPLSLLTHHQKASMKGFALSVGSSMNRLGNVFGIALGGFLYCYFGFQATFFSIGIGYLLIAFIFWCCRGVVLNNKD</sequence>
<protein>
    <submittedName>
        <fullName evidence="9">MFS transporter</fullName>
    </submittedName>
</protein>
<accession>A0ABT3MRE4</accession>
<evidence type="ECO:0000313" key="9">
    <source>
        <dbReference type="EMBL" id="MCW7551936.1"/>
    </source>
</evidence>
<dbReference type="PANTHER" id="PTHR43414">
    <property type="entry name" value="MULTIDRUG RESISTANCE PROTEIN MDTG"/>
    <property type="match status" value="1"/>
</dbReference>
<feature type="transmembrane region" description="Helical" evidence="7">
    <location>
        <begin position="106"/>
        <end position="127"/>
    </location>
</feature>
<dbReference type="InterPro" id="IPR036259">
    <property type="entry name" value="MFS_trans_sf"/>
</dbReference>
<gene>
    <name evidence="9" type="ORF">NX722_04635</name>
</gene>
<proteinExistence type="predicted"/>
<organism evidence="9 10">
    <name type="scientific">Endozoicomonas gorgoniicola</name>
    <dbReference type="NCBI Taxonomy" id="1234144"/>
    <lineage>
        <taxon>Bacteria</taxon>
        <taxon>Pseudomonadati</taxon>
        <taxon>Pseudomonadota</taxon>
        <taxon>Gammaproteobacteria</taxon>
        <taxon>Oceanospirillales</taxon>
        <taxon>Endozoicomonadaceae</taxon>
        <taxon>Endozoicomonas</taxon>
    </lineage>
</organism>
<evidence type="ECO:0000259" key="8">
    <source>
        <dbReference type="PROSITE" id="PS50850"/>
    </source>
</evidence>
<dbReference type="Proteomes" id="UP001209854">
    <property type="component" value="Unassembled WGS sequence"/>
</dbReference>
<keyword evidence="3" id="KW-1003">Cell membrane</keyword>
<evidence type="ECO:0000256" key="6">
    <source>
        <dbReference type="ARBA" id="ARBA00023136"/>
    </source>
</evidence>
<evidence type="ECO:0000256" key="4">
    <source>
        <dbReference type="ARBA" id="ARBA00022692"/>
    </source>
</evidence>
<dbReference type="InterPro" id="IPR011701">
    <property type="entry name" value="MFS"/>
</dbReference>
<dbReference type="InterPro" id="IPR020846">
    <property type="entry name" value="MFS_dom"/>
</dbReference>
<feature type="transmembrane region" description="Helical" evidence="7">
    <location>
        <begin position="12"/>
        <end position="28"/>
    </location>
</feature>
<keyword evidence="4 7" id="KW-0812">Transmembrane</keyword>
<evidence type="ECO:0000256" key="3">
    <source>
        <dbReference type="ARBA" id="ARBA00022475"/>
    </source>
</evidence>
<evidence type="ECO:0000256" key="2">
    <source>
        <dbReference type="ARBA" id="ARBA00022448"/>
    </source>
</evidence>
<keyword evidence="2" id="KW-0813">Transport</keyword>
<feature type="transmembrane region" description="Helical" evidence="7">
    <location>
        <begin position="284"/>
        <end position="303"/>
    </location>
</feature>